<dbReference type="OrthoDB" id="9792407at2"/>
<keyword evidence="1" id="KW-0732">Signal</keyword>
<dbReference type="Pfam" id="PF00160">
    <property type="entry name" value="Pro_isomerase"/>
    <property type="match status" value="1"/>
</dbReference>
<reference evidence="4" key="1">
    <citation type="submission" date="2017-06" db="EMBL/GenBank/DDBJ databases">
        <title>Genome analysis of Fimbriiglobus ruber SP5, the first member of the order Planctomycetales with confirmed chitinolytic capability.</title>
        <authorList>
            <person name="Ravin N.V."/>
            <person name="Rakitin A.L."/>
            <person name="Ivanova A.A."/>
            <person name="Beletsky A.V."/>
            <person name="Kulichevskaya I.S."/>
            <person name="Mardanov A.V."/>
            <person name="Dedysh S.N."/>
        </authorList>
    </citation>
    <scope>NUCLEOTIDE SEQUENCE [LARGE SCALE GENOMIC DNA]</scope>
    <source>
        <strain evidence="4">SP5</strain>
    </source>
</reference>
<dbReference type="SUPFAM" id="SSF55486">
    <property type="entry name" value="Metalloproteases ('zincins'), catalytic domain"/>
    <property type="match status" value="1"/>
</dbReference>
<gene>
    <name evidence="3" type="ORF">FRUB_02280</name>
</gene>
<evidence type="ECO:0000256" key="1">
    <source>
        <dbReference type="SAM" id="SignalP"/>
    </source>
</evidence>
<feature type="domain" description="PPIase cyclophilin-type" evidence="2">
    <location>
        <begin position="297"/>
        <end position="437"/>
    </location>
</feature>
<accession>A0A225E0K9</accession>
<dbReference type="Gene3D" id="2.40.100.10">
    <property type="entry name" value="Cyclophilin-like"/>
    <property type="match status" value="1"/>
</dbReference>
<dbReference type="InterPro" id="IPR002130">
    <property type="entry name" value="Cyclophilin-type_PPIase_dom"/>
</dbReference>
<dbReference type="InterPro" id="IPR029000">
    <property type="entry name" value="Cyclophilin-like_dom_sf"/>
</dbReference>
<dbReference type="PROSITE" id="PS50072">
    <property type="entry name" value="CSA_PPIASE_2"/>
    <property type="match status" value="1"/>
</dbReference>
<dbReference type="RefSeq" id="WP_143393027.1">
    <property type="nucleotide sequence ID" value="NZ_NIDE01000003.1"/>
</dbReference>
<protein>
    <recommendedName>
        <fullName evidence="2">PPIase cyclophilin-type domain-containing protein</fullName>
    </recommendedName>
</protein>
<dbReference type="GO" id="GO:0003755">
    <property type="term" value="F:peptidyl-prolyl cis-trans isomerase activity"/>
    <property type="evidence" value="ECO:0007669"/>
    <property type="project" value="InterPro"/>
</dbReference>
<feature type="signal peptide" evidence="1">
    <location>
        <begin position="1"/>
        <end position="24"/>
    </location>
</feature>
<dbReference type="Proteomes" id="UP000214646">
    <property type="component" value="Unassembled WGS sequence"/>
</dbReference>
<name>A0A225E0K9_9BACT</name>
<dbReference type="Gene3D" id="3.40.390.10">
    <property type="entry name" value="Collagenase (Catalytic Domain)"/>
    <property type="match status" value="1"/>
</dbReference>
<dbReference type="AlphaFoldDB" id="A0A225E0K9"/>
<keyword evidence="4" id="KW-1185">Reference proteome</keyword>
<dbReference type="GO" id="GO:0008237">
    <property type="term" value="F:metallopeptidase activity"/>
    <property type="evidence" value="ECO:0007669"/>
    <property type="project" value="InterPro"/>
</dbReference>
<evidence type="ECO:0000259" key="2">
    <source>
        <dbReference type="PROSITE" id="PS50072"/>
    </source>
</evidence>
<dbReference type="SUPFAM" id="SSF50891">
    <property type="entry name" value="Cyclophilin-like"/>
    <property type="match status" value="1"/>
</dbReference>
<dbReference type="InterPro" id="IPR024079">
    <property type="entry name" value="MetalloPept_cat_dom_sf"/>
</dbReference>
<dbReference type="EMBL" id="NIDE01000003">
    <property type="protein sequence ID" value="OWK44348.1"/>
    <property type="molecule type" value="Genomic_DNA"/>
</dbReference>
<proteinExistence type="predicted"/>
<evidence type="ECO:0000313" key="3">
    <source>
        <dbReference type="EMBL" id="OWK44348.1"/>
    </source>
</evidence>
<feature type="chain" id="PRO_5013302263" description="PPIase cyclophilin-type domain-containing protein" evidence="1">
    <location>
        <begin position="25"/>
        <end position="447"/>
    </location>
</feature>
<comment type="caution">
    <text evidence="3">The sequence shown here is derived from an EMBL/GenBank/DDBJ whole genome shotgun (WGS) entry which is preliminary data.</text>
</comment>
<sequence length="447" mass="49661">MKVSPRLFAASSLATIFFAGLVVAKDNRPGPIPDRLRAEGKIDKFYQKHVDAGGLPVVGSERISDNALAEAAWIVGRMLDGRDDILQAMRQSRVRVAVMAADEYTTDLPEHGRLKPKLFWDRRARGLGATPTNPVVSCGEENLLGFRRDPYPNENIFVHEFAHAIHGTGLNRVDPTFDRRLRAAFAAANDRGLWKNTYAATNHSEYWAEGVQSWFDDNAPPDALHNDVRTRTRLKEYDPELAKLCGEVFGDRAWRYKRPAERKPEDRAHLVGYDPKTLPRFRWREAPLVDHPRVTVQTAAGDIELELDAKGAPEATKRFLKIANDGGYHSGRFDRATTTARAEEKEMAGGWIGASVNPAWKEKWSKELELPDLPLSANQPESGTIAMTGDADGFKIFVGSLPLEKVSCVPFGRVIVGADVARKILAAPTDVGAIKAPIDVRRVIRKE</sequence>
<evidence type="ECO:0000313" key="4">
    <source>
        <dbReference type="Proteomes" id="UP000214646"/>
    </source>
</evidence>
<organism evidence="3 4">
    <name type="scientific">Fimbriiglobus ruber</name>
    <dbReference type="NCBI Taxonomy" id="1908690"/>
    <lineage>
        <taxon>Bacteria</taxon>
        <taxon>Pseudomonadati</taxon>
        <taxon>Planctomycetota</taxon>
        <taxon>Planctomycetia</taxon>
        <taxon>Gemmatales</taxon>
        <taxon>Gemmataceae</taxon>
        <taxon>Fimbriiglobus</taxon>
    </lineage>
</organism>